<reference evidence="2" key="1">
    <citation type="submission" date="2020-11" db="EMBL/GenBank/DDBJ databases">
        <authorList>
            <person name="Tran Van P."/>
        </authorList>
    </citation>
    <scope>NUCLEOTIDE SEQUENCE</scope>
</reference>
<keyword evidence="1" id="KW-0812">Transmembrane</keyword>
<evidence type="ECO:0000313" key="2">
    <source>
        <dbReference type="EMBL" id="CAD7441388.1"/>
    </source>
</evidence>
<keyword evidence="1" id="KW-0472">Membrane</keyword>
<organism evidence="2">
    <name type="scientific">Timema bartmani</name>
    <dbReference type="NCBI Taxonomy" id="61472"/>
    <lineage>
        <taxon>Eukaryota</taxon>
        <taxon>Metazoa</taxon>
        <taxon>Ecdysozoa</taxon>
        <taxon>Arthropoda</taxon>
        <taxon>Hexapoda</taxon>
        <taxon>Insecta</taxon>
        <taxon>Pterygota</taxon>
        <taxon>Neoptera</taxon>
        <taxon>Polyneoptera</taxon>
        <taxon>Phasmatodea</taxon>
        <taxon>Timematodea</taxon>
        <taxon>Timematoidea</taxon>
        <taxon>Timematidae</taxon>
        <taxon>Timema</taxon>
    </lineage>
</organism>
<dbReference type="EMBL" id="OD565298">
    <property type="protein sequence ID" value="CAD7441388.1"/>
    <property type="molecule type" value="Genomic_DNA"/>
</dbReference>
<name>A0A7R9EU11_9NEOP</name>
<dbReference type="AlphaFoldDB" id="A0A7R9EU11"/>
<feature type="transmembrane region" description="Helical" evidence="1">
    <location>
        <begin position="33"/>
        <end position="52"/>
    </location>
</feature>
<keyword evidence="1" id="KW-1133">Transmembrane helix</keyword>
<protein>
    <submittedName>
        <fullName evidence="2">Uncharacterized protein</fullName>
    </submittedName>
</protein>
<sequence length="210" mass="22994">MWKTISPREPGEDSNLNLPVCQEPDTAYPSVNFVEIIFVLLASTIMTLLFDLPMQEVKNLLMETNPAIKQEAIPHPPGASTVHGILPTPVDWASLAIDPVQSLDVDGATALRLSLALKSKYADLAIGREKLRTAHLFNLASRGMIIHRIKLLYIALTRGWPIAIDTAGDTSGDPDIHRPGLVPPARIQQPTVIYRDRPTSAPFAPPRGRS</sequence>
<proteinExistence type="predicted"/>
<gene>
    <name evidence="2" type="ORF">TBIB3V08_LOCUS3856</name>
</gene>
<evidence type="ECO:0000256" key="1">
    <source>
        <dbReference type="SAM" id="Phobius"/>
    </source>
</evidence>
<accession>A0A7R9EU11</accession>